<evidence type="ECO:0000313" key="2">
    <source>
        <dbReference type="EMBL" id="KAJ6262718.1"/>
    </source>
</evidence>
<accession>A0AAD6NMX3</accession>
<feature type="compositionally biased region" description="Pro residues" evidence="1">
    <location>
        <begin position="83"/>
        <end position="96"/>
    </location>
</feature>
<evidence type="ECO:0000256" key="1">
    <source>
        <dbReference type="SAM" id="MobiDB-lite"/>
    </source>
</evidence>
<feature type="compositionally biased region" description="Pro residues" evidence="1">
    <location>
        <begin position="1"/>
        <end position="10"/>
    </location>
</feature>
<dbReference type="EMBL" id="JAQGDS010000002">
    <property type="protein sequence ID" value="KAJ6262718.1"/>
    <property type="molecule type" value="Genomic_DNA"/>
</dbReference>
<evidence type="ECO:0000313" key="3">
    <source>
        <dbReference type="Proteomes" id="UP001221413"/>
    </source>
</evidence>
<comment type="caution">
    <text evidence="2">The sequence shown here is derived from an EMBL/GenBank/DDBJ whole genome shotgun (WGS) entry which is preliminary data.</text>
</comment>
<sequence>MSLLSPPPTSLPDSPYTTRKRRADDDDLDQRPPDSPLAKRFRGLTITPPALLTSSRATRRSTPSTRHTANHTTTTFDQQWNLSPPPFPLPSSPPPAAMDIDETPHRIYVHDLDASSPTSDDDERDGADENPIIFLSDVEREMSRIPLAVLKAPDSSSSSSSSRSSPPTSLPTARSSTGTSTDLILYRPPEELVDDGSVRRMIQQAKARIRMRADPVVPHVDMQMAVDGMGFTRSPESYIPAAMSDSDPDAMVLDDL</sequence>
<feature type="compositionally biased region" description="Low complexity" evidence="1">
    <location>
        <begin position="53"/>
        <end position="75"/>
    </location>
</feature>
<reference evidence="2" key="1">
    <citation type="submission" date="2023-01" db="EMBL/GenBank/DDBJ databases">
        <title>The chitinases involved in constricting ring structure development in the nematode-trapping fungus Drechslerella dactyloides.</title>
        <authorList>
            <person name="Wang R."/>
            <person name="Zhang L."/>
            <person name="Tang P."/>
            <person name="Li S."/>
            <person name="Liang L."/>
        </authorList>
    </citation>
    <scope>NUCLEOTIDE SEQUENCE</scope>
    <source>
        <strain evidence="2">YMF1.00031</strain>
    </source>
</reference>
<name>A0AAD6NMX3_DREDA</name>
<dbReference type="AlphaFoldDB" id="A0AAD6NMX3"/>
<feature type="region of interest" description="Disordered" evidence="1">
    <location>
        <begin position="150"/>
        <end position="183"/>
    </location>
</feature>
<organism evidence="2 3">
    <name type="scientific">Drechslerella dactyloides</name>
    <name type="common">Nematode-trapping fungus</name>
    <name type="synonym">Arthrobotrys dactyloides</name>
    <dbReference type="NCBI Taxonomy" id="74499"/>
    <lineage>
        <taxon>Eukaryota</taxon>
        <taxon>Fungi</taxon>
        <taxon>Dikarya</taxon>
        <taxon>Ascomycota</taxon>
        <taxon>Pezizomycotina</taxon>
        <taxon>Orbiliomycetes</taxon>
        <taxon>Orbiliales</taxon>
        <taxon>Orbiliaceae</taxon>
        <taxon>Drechslerella</taxon>
    </lineage>
</organism>
<protein>
    <submittedName>
        <fullName evidence="2">Uncharacterized protein</fullName>
    </submittedName>
</protein>
<feature type="region of interest" description="Disordered" evidence="1">
    <location>
        <begin position="1"/>
        <end position="100"/>
    </location>
</feature>
<keyword evidence="3" id="KW-1185">Reference proteome</keyword>
<proteinExistence type="predicted"/>
<feature type="compositionally biased region" description="Low complexity" evidence="1">
    <location>
        <begin position="155"/>
        <end position="177"/>
    </location>
</feature>
<dbReference type="Proteomes" id="UP001221413">
    <property type="component" value="Unassembled WGS sequence"/>
</dbReference>
<gene>
    <name evidence="2" type="ORF">Dda_1274</name>
</gene>